<feature type="compositionally biased region" description="Pro residues" evidence="1">
    <location>
        <begin position="744"/>
        <end position="785"/>
    </location>
</feature>
<feature type="compositionally biased region" description="Acidic residues" evidence="1">
    <location>
        <begin position="1212"/>
        <end position="1226"/>
    </location>
</feature>
<name>A0ABW0YWR9_9ACTN</name>
<feature type="compositionally biased region" description="Low complexity" evidence="1">
    <location>
        <begin position="946"/>
        <end position="966"/>
    </location>
</feature>
<reference evidence="3" key="1">
    <citation type="journal article" date="2019" name="Int. J. Syst. Evol. Microbiol.">
        <title>The Global Catalogue of Microorganisms (GCM) 10K type strain sequencing project: providing services to taxonomists for standard genome sequencing and annotation.</title>
        <authorList>
            <consortium name="The Broad Institute Genomics Platform"/>
            <consortium name="The Broad Institute Genome Sequencing Center for Infectious Disease"/>
            <person name="Wu L."/>
            <person name="Ma J."/>
        </authorList>
    </citation>
    <scope>NUCLEOTIDE SEQUENCE [LARGE SCALE GENOMIC DNA]</scope>
    <source>
        <strain evidence="3">CGMCC 4.7304</strain>
    </source>
</reference>
<feature type="compositionally biased region" description="Low complexity" evidence="1">
    <location>
        <begin position="876"/>
        <end position="892"/>
    </location>
</feature>
<feature type="compositionally biased region" description="Gly residues" evidence="1">
    <location>
        <begin position="1194"/>
        <end position="1205"/>
    </location>
</feature>
<evidence type="ECO:0000256" key="1">
    <source>
        <dbReference type="SAM" id="MobiDB-lite"/>
    </source>
</evidence>
<feature type="compositionally biased region" description="Pro residues" evidence="1">
    <location>
        <begin position="805"/>
        <end position="835"/>
    </location>
</feature>
<evidence type="ECO:0000313" key="2">
    <source>
        <dbReference type="EMBL" id="MFC5719977.1"/>
    </source>
</evidence>
<feature type="compositionally biased region" description="Low complexity" evidence="1">
    <location>
        <begin position="852"/>
        <end position="867"/>
    </location>
</feature>
<feature type="compositionally biased region" description="Pro residues" evidence="1">
    <location>
        <begin position="618"/>
        <end position="632"/>
    </location>
</feature>
<dbReference type="RefSeq" id="WP_390315087.1">
    <property type="nucleotide sequence ID" value="NZ_JBHSPB010000004.1"/>
</dbReference>
<accession>A0ABW0YWR9</accession>
<dbReference type="EMBL" id="JBHSPB010000004">
    <property type="protein sequence ID" value="MFC5719977.1"/>
    <property type="molecule type" value="Genomic_DNA"/>
</dbReference>
<feature type="compositionally biased region" description="Pro residues" evidence="1">
    <location>
        <begin position="893"/>
        <end position="912"/>
    </location>
</feature>
<feature type="compositionally biased region" description="Low complexity" evidence="1">
    <location>
        <begin position="716"/>
        <end position="727"/>
    </location>
</feature>
<feature type="compositionally biased region" description="Low complexity" evidence="1">
    <location>
        <begin position="1129"/>
        <end position="1150"/>
    </location>
</feature>
<feature type="compositionally biased region" description="Low complexity" evidence="1">
    <location>
        <begin position="493"/>
        <end position="502"/>
    </location>
</feature>
<comment type="caution">
    <text evidence="2">The sequence shown here is derived from an EMBL/GenBank/DDBJ whole genome shotgun (WGS) entry which is preliminary data.</text>
</comment>
<protein>
    <submittedName>
        <fullName evidence="2">Uncharacterized protein</fullName>
    </submittedName>
</protein>
<feature type="compositionally biased region" description="Basic and acidic residues" evidence="1">
    <location>
        <begin position="467"/>
        <end position="479"/>
    </location>
</feature>
<proteinExistence type="predicted"/>
<feature type="compositionally biased region" description="Basic and acidic residues" evidence="1">
    <location>
        <begin position="521"/>
        <end position="533"/>
    </location>
</feature>
<feature type="compositionally biased region" description="Low complexity" evidence="1">
    <location>
        <begin position="636"/>
        <end position="652"/>
    </location>
</feature>
<feature type="compositionally biased region" description="Pro residues" evidence="1">
    <location>
        <begin position="329"/>
        <end position="345"/>
    </location>
</feature>
<feature type="compositionally biased region" description="Pro residues" evidence="1">
    <location>
        <begin position="578"/>
        <end position="592"/>
    </location>
</feature>
<evidence type="ECO:0000313" key="3">
    <source>
        <dbReference type="Proteomes" id="UP001596083"/>
    </source>
</evidence>
<feature type="compositionally biased region" description="Pro residues" evidence="1">
    <location>
        <begin position="984"/>
        <end position="1037"/>
    </location>
</feature>
<feature type="compositionally biased region" description="Pro residues" evidence="1">
    <location>
        <begin position="429"/>
        <end position="438"/>
    </location>
</feature>
<feature type="region of interest" description="Disordered" evidence="1">
    <location>
        <begin position="1188"/>
        <end position="1338"/>
    </location>
</feature>
<dbReference type="Proteomes" id="UP001596083">
    <property type="component" value="Unassembled WGS sequence"/>
</dbReference>
<sequence length="1338" mass="132598">MDMRRATFTVTADGSYAARLALDAGTGGWFPERWTLDGPEPYAVPLPGGQPEEPDSEVLPLADGRVLIRRRVAERHTLALLYPTGPSTGELPLGAVECRHLSLLPPSPCGIRAFGLAHGERSTALWLLHGGRFGPERVVEVPGRCSGGAWLDRSGRLLALDRELDGRTKAVVVDLGRGAETSPLLQITEESNDRLLLADPDSGLLLVRSDAPGHERLGWGVLGSARPVRFPECLCPPGAALTPFAAQPGQDLTPEASAVAFRIVGPSGSWVGVWRPAGRQLQQFPGPAGWLVGTGVWTASGELRLPYVTPYVRCGLARLRLPDAGRAPGAPPPPSTPPARDPLPPIGRQLLADRAPLPPESGGVTLPGQQAAPTEGLREESTDQGAAPQLRPGQPLLPTDGQTSADMPPGPGAPAQANGDTHPGTPVRAQPPQPPYASVPPGTTDTPPGGSGSATRQHHPEPPLSPTDRHANGDTHPDTPVRAQSPQPPYATVPPGTTDTPPGGSGSATRQHHPEPPLSPTDRHANGDTHPDTPVRAQSPQPPYATATPGSADTPLLEPCQLPPEREPLRAPGVAGPIPMPPAGQGRPPEPAPAAASGTGGSPIAMPPAPVSTGDCPPGLPRPGTGPVPPPRPAEDSTSTTATAAPSADGPAPQLPSAREPLLPPVQAGAAPMPTAGFSPSSPPDPAHRTRPDQASPESAENTRQPLSVTRPLTITAHATAQSAPAPATAPPPNTPAPGGGSPVPTPAAAPPLPADPTPSPGSNPPPGYSNPAAPSPDQAPPGTPAPGHSGPAPTGGSPATTPAATPPPSGHAPTAHPPTHPAPQPPGSNPPPGYSNPAAPSPDQAPTAHSPGTPTPGNNGPAQTPNTPAPGGGSPATTPAATAPPSGHAPTAHPPTHPAPQPPGSNPPPGYSNPAAPSPDQALAVHPPGTPTPGNNGPAPGGGSPATTPDGATAPPSGHAHTAHPPTNPAPHGSAPASTLPADPTPSPGPLPAPHNPPPGYSNPAAPSPDQAPPGTPAPTPAPPAAPAPARTPVPHSPGTQPPGNGAPPTGRTPGYPQAPRAGQAPPTASPLGHAPAPCPSGTPPFGDNRPAQAAPTPPPGHPVLPGGLTPGTAGSQVVVPVAGRFSGGASTASPGGARHPAAPARPGGRMQGFLGDPAPATATAPAGTVADTAASAASGMAVHTATASADSGNGGGFRPGGRMQGFFIDDAPDDAPDDEPDDDLADHAPTVTAPTVTAPAGFVTVPAQGPPPPDGPPPGFPPAPPGVPARTPTLSAGVWTAVHPAAPPGGPAAMPGAWSSSTSGYWREPEAGGQVEGPGARPVPLQQAPIARDTPH</sequence>
<gene>
    <name evidence="2" type="ORF">ACFP1Z_07305</name>
</gene>
<feature type="compositionally biased region" description="Low complexity" evidence="1">
    <location>
        <begin position="1229"/>
        <end position="1249"/>
    </location>
</feature>
<keyword evidence="3" id="KW-1185">Reference proteome</keyword>
<feature type="compositionally biased region" description="Polar residues" evidence="1">
    <location>
        <begin position="696"/>
        <end position="713"/>
    </location>
</feature>
<feature type="compositionally biased region" description="Pro residues" evidence="1">
    <location>
        <begin position="1250"/>
        <end position="1269"/>
    </location>
</feature>
<feature type="compositionally biased region" description="Low complexity" evidence="1">
    <location>
        <begin position="439"/>
        <end position="448"/>
    </location>
</feature>
<organism evidence="2 3">
    <name type="scientific">Streptomyces gamaensis</name>
    <dbReference type="NCBI Taxonomy" id="1763542"/>
    <lineage>
        <taxon>Bacteria</taxon>
        <taxon>Bacillati</taxon>
        <taxon>Actinomycetota</taxon>
        <taxon>Actinomycetes</taxon>
        <taxon>Kitasatosporales</taxon>
        <taxon>Streptomycetaceae</taxon>
        <taxon>Streptomyces</taxon>
    </lineage>
</organism>
<feature type="region of interest" description="Disordered" evidence="1">
    <location>
        <begin position="323"/>
        <end position="1167"/>
    </location>
</feature>
<feature type="compositionally biased region" description="Low complexity" evidence="1">
    <location>
        <begin position="1105"/>
        <end position="1116"/>
    </location>
</feature>
<feature type="compositionally biased region" description="Low complexity" evidence="1">
    <location>
        <begin position="786"/>
        <end position="804"/>
    </location>
</feature>